<evidence type="ECO:0000256" key="7">
    <source>
        <dbReference type="ARBA" id="ARBA00023065"/>
    </source>
</evidence>
<dbReference type="Pfam" id="PF05680">
    <property type="entry name" value="ATP-synt_E"/>
    <property type="match status" value="1"/>
</dbReference>
<comment type="subcellular location">
    <subcellularLocation>
        <location evidence="1 11">Mitochondrion inner membrane</location>
    </subcellularLocation>
</comment>
<dbReference type="STRING" id="177199.A0A420Y7P5"/>
<evidence type="ECO:0000256" key="6">
    <source>
        <dbReference type="ARBA" id="ARBA00022792"/>
    </source>
</evidence>
<evidence type="ECO:0000256" key="9">
    <source>
        <dbReference type="ARBA" id="ARBA00023136"/>
    </source>
</evidence>
<gene>
    <name evidence="13" type="ORF">DL546_005252</name>
</gene>
<comment type="similarity">
    <text evidence="2 11">Belongs to the ATPase e subunit family.</text>
</comment>
<evidence type="ECO:0000256" key="12">
    <source>
        <dbReference type="SAM" id="MobiDB-lite"/>
    </source>
</evidence>
<accession>A0A420Y7P5</accession>
<evidence type="ECO:0000256" key="8">
    <source>
        <dbReference type="ARBA" id="ARBA00023128"/>
    </source>
</evidence>
<evidence type="ECO:0000313" key="14">
    <source>
        <dbReference type="Proteomes" id="UP000275385"/>
    </source>
</evidence>
<keyword evidence="14" id="KW-1185">Reference proteome</keyword>
<keyword evidence="8 11" id="KW-0496">Mitochondrion</keyword>
<keyword evidence="7 11" id="KW-0406">Ion transport</keyword>
<keyword evidence="4 11" id="KW-0138">CF(0)</keyword>
<evidence type="ECO:0000256" key="10">
    <source>
        <dbReference type="ARBA" id="ARBA00023310"/>
    </source>
</evidence>
<keyword evidence="5 11" id="KW-0375">Hydrogen ion transport</keyword>
<feature type="region of interest" description="Disordered" evidence="12">
    <location>
        <begin position="56"/>
        <end position="78"/>
    </location>
</feature>
<comment type="function">
    <text evidence="11">Subunit e, of the mitochondrial membrane ATP synthase complex (F(1)F(0) ATP synthase or Complex V) that produces ATP from ADP in the presence of a proton gradient across the membrane which is generated by electron transport complexes of the respiratory chain. ATP synthase complex consist of a soluble F(1) head domain - the catalytic core - and a membrane F(1) domain - the membrane proton channel. These two domains are linked by a central stalk rotating inside the F(1) region and a stationary peripheral stalk. During catalysis, ATP synthesis in the catalytic domain of F(1) is coupled via a rotary mechanism of the central stalk subunits to proton translocation. In vivo, can only synthesize ATP although its ATP hydrolase activity can be activated artificially in vitro. Part of the complex F(0) domain.</text>
</comment>
<evidence type="ECO:0000256" key="3">
    <source>
        <dbReference type="ARBA" id="ARBA00022448"/>
    </source>
</evidence>
<dbReference type="GO" id="GO:0045259">
    <property type="term" value="C:proton-transporting ATP synthase complex"/>
    <property type="evidence" value="ECO:0007669"/>
    <property type="project" value="UniProtKB-UniRule"/>
</dbReference>
<comment type="caution">
    <text evidence="13">The sequence shown here is derived from an EMBL/GenBank/DDBJ whole genome shotgun (WGS) entry which is preliminary data.</text>
</comment>
<reference evidence="13 14" key="1">
    <citation type="submission" date="2018-08" db="EMBL/GenBank/DDBJ databases">
        <title>Draft genome of the lignicolous fungus Coniochaeta pulveracea.</title>
        <authorList>
            <person name="Borstlap C.J."/>
            <person name="De Witt R.N."/>
            <person name="Botha A."/>
            <person name="Volschenk H."/>
        </authorList>
    </citation>
    <scope>NUCLEOTIDE SEQUENCE [LARGE SCALE GENOMIC DNA]</scope>
    <source>
        <strain evidence="13 14">CAB683</strain>
    </source>
</reference>
<keyword evidence="6 11" id="KW-0999">Mitochondrion inner membrane</keyword>
<feature type="compositionally biased region" description="Basic and acidic residues" evidence="12">
    <location>
        <begin position="56"/>
        <end position="69"/>
    </location>
</feature>
<proteinExistence type="inferred from homology"/>
<keyword evidence="3 11" id="KW-0813">Transport</keyword>
<dbReference type="GO" id="GO:0015986">
    <property type="term" value="P:proton motive force-driven ATP synthesis"/>
    <property type="evidence" value="ECO:0007669"/>
    <property type="project" value="InterPro"/>
</dbReference>
<dbReference type="InterPro" id="IPR008386">
    <property type="entry name" value="ATP_synth_F0_esu_mt"/>
</dbReference>
<dbReference type="OrthoDB" id="2125027at2759"/>
<evidence type="ECO:0000256" key="5">
    <source>
        <dbReference type="ARBA" id="ARBA00022781"/>
    </source>
</evidence>
<protein>
    <recommendedName>
        <fullName evidence="11">ATP synthase F(0) complex subunit e, mitochondrial</fullName>
    </recommendedName>
</protein>
<dbReference type="GO" id="GO:0005743">
    <property type="term" value="C:mitochondrial inner membrane"/>
    <property type="evidence" value="ECO:0007669"/>
    <property type="project" value="UniProtKB-SubCell"/>
</dbReference>
<sequence length="97" mass="10909">MSSSSAVNVLRYSALGAGIFYGFYHQRKINQTIHAKHAEQEYKHKQELIEKARAEFAKSKSPVKTESKGDSALNQDPMDPKFDVESYLTALFAKEGL</sequence>
<evidence type="ECO:0000256" key="4">
    <source>
        <dbReference type="ARBA" id="ARBA00022547"/>
    </source>
</evidence>
<name>A0A420Y7P5_9PEZI</name>
<evidence type="ECO:0000256" key="1">
    <source>
        <dbReference type="ARBA" id="ARBA00004273"/>
    </source>
</evidence>
<keyword evidence="9" id="KW-0472">Membrane</keyword>
<evidence type="ECO:0000256" key="2">
    <source>
        <dbReference type="ARBA" id="ARBA00007333"/>
    </source>
</evidence>
<dbReference type="AlphaFoldDB" id="A0A420Y7P5"/>
<dbReference type="GO" id="GO:0015078">
    <property type="term" value="F:proton transmembrane transporter activity"/>
    <property type="evidence" value="ECO:0007669"/>
    <property type="project" value="InterPro"/>
</dbReference>
<comment type="subunit">
    <text evidence="11">F-type ATPases have 2 components, CF(1) - the catalytic core - and CF(0) - the membrane proton channel. CF(1) and CF(0) have multiple subunits.</text>
</comment>
<dbReference type="Proteomes" id="UP000275385">
    <property type="component" value="Unassembled WGS sequence"/>
</dbReference>
<organism evidence="13 14">
    <name type="scientific">Coniochaeta pulveracea</name>
    <dbReference type="NCBI Taxonomy" id="177199"/>
    <lineage>
        <taxon>Eukaryota</taxon>
        <taxon>Fungi</taxon>
        <taxon>Dikarya</taxon>
        <taxon>Ascomycota</taxon>
        <taxon>Pezizomycotina</taxon>
        <taxon>Sordariomycetes</taxon>
        <taxon>Sordariomycetidae</taxon>
        <taxon>Coniochaetales</taxon>
        <taxon>Coniochaetaceae</taxon>
        <taxon>Coniochaeta</taxon>
    </lineage>
</organism>
<dbReference type="EMBL" id="QVQW01000038">
    <property type="protein sequence ID" value="RKU43790.1"/>
    <property type="molecule type" value="Genomic_DNA"/>
</dbReference>
<evidence type="ECO:0000313" key="13">
    <source>
        <dbReference type="EMBL" id="RKU43790.1"/>
    </source>
</evidence>
<keyword evidence="10 11" id="KW-0066">ATP synthesis</keyword>
<evidence type="ECO:0000256" key="11">
    <source>
        <dbReference type="RuleBase" id="RU367005"/>
    </source>
</evidence>